<evidence type="ECO:0008006" key="4">
    <source>
        <dbReference type="Google" id="ProtNLM"/>
    </source>
</evidence>
<feature type="region of interest" description="Disordered" evidence="1">
    <location>
        <begin position="1"/>
        <end position="21"/>
    </location>
</feature>
<evidence type="ECO:0000256" key="1">
    <source>
        <dbReference type="SAM" id="MobiDB-lite"/>
    </source>
</evidence>
<comment type="caution">
    <text evidence="2">The sequence shown here is derived from an EMBL/GenBank/DDBJ whole genome shotgun (WGS) entry which is preliminary data.</text>
</comment>
<reference evidence="2 3" key="1">
    <citation type="submission" date="2020-08" db="EMBL/GenBank/DDBJ databases">
        <title>Sequencing the genomes of 1000 actinobacteria strains.</title>
        <authorList>
            <person name="Klenk H.-P."/>
        </authorList>
    </citation>
    <scope>NUCLEOTIDE SEQUENCE [LARGE SCALE GENOMIC DNA]</scope>
    <source>
        <strain evidence="2 3">DSM 43149</strain>
    </source>
</reference>
<organism evidence="2 3">
    <name type="scientific">Actinoplanes digitatis</name>
    <dbReference type="NCBI Taxonomy" id="1868"/>
    <lineage>
        <taxon>Bacteria</taxon>
        <taxon>Bacillati</taxon>
        <taxon>Actinomycetota</taxon>
        <taxon>Actinomycetes</taxon>
        <taxon>Micromonosporales</taxon>
        <taxon>Micromonosporaceae</taxon>
        <taxon>Actinoplanes</taxon>
    </lineage>
</organism>
<protein>
    <recommendedName>
        <fullName evidence="4">Chorismate mutase</fullName>
    </recommendedName>
</protein>
<keyword evidence="3" id="KW-1185">Reference proteome</keyword>
<name>A0A7W7HVI5_9ACTN</name>
<dbReference type="Gene3D" id="1.20.59.10">
    <property type="entry name" value="Chorismate mutase"/>
    <property type="match status" value="1"/>
</dbReference>
<gene>
    <name evidence="2" type="ORF">BJ971_001997</name>
</gene>
<evidence type="ECO:0000313" key="3">
    <source>
        <dbReference type="Proteomes" id="UP000578112"/>
    </source>
</evidence>
<dbReference type="Proteomes" id="UP000578112">
    <property type="component" value="Unassembled WGS sequence"/>
</dbReference>
<dbReference type="AlphaFoldDB" id="A0A7W7HVI5"/>
<proteinExistence type="predicted"/>
<dbReference type="InterPro" id="IPR036979">
    <property type="entry name" value="CM_dom_sf"/>
</dbReference>
<sequence length="96" mass="10169">MTTGVTALPPEKFAPDPAGGPCDPLDDLLITLLIDRTLRARDHHAARCEAGLPARKMAWEYAMVKRYAARLGPNGAEIARAVLALAHSGESLPPAA</sequence>
<accession>A0A7W7HVI5</accession>
<evidence type="ECO:0000313" key="2">
    <source>
        <dbReference type="EMBL" id="MBB4761441.1"/>
    </source>
</evidence>
<dbReference type="RefSeq" id="WP_184991846.1">
    <property type="nucleotide sequence ID" value="NZ_BOMK01000030.1"/>
</dbReference>
<dbReference type="EMBL" id="JACHNH010000001">
    <property type="protein sequence ID" value="MBB4761441.1"/>
    <property type="molecule type" value="Genomic_DNA"/>
</dbReference>
<dbReference type="GO" id="GO:0046417">
    <property type="term" value="P:chorismate metabolic process"/>
    <property type="evidence" value="ECO:0007669"/>
    <property type="project" value="InterPro"/>
</dbReference>